<name>A0ACB8U6G7_9APHY</name>
<evidence type="ECO:0000313" key="2">
    <source>
        <dbReference type="Proteomes" id="UP001055072"/>
    </source>
</evidence>
<gene>
    <name evidence="1" type="ORF">BDY19DRAFT_93568</name>
</gene>
<dbReference type="EMBL" id="MU274909">
    <property type="protein sequence ID" value="KAI0089938.1"/>
    <property type="molecule type" value="Genomic_DNA"/>
</dbReference>
<evidence type="ECO:0000313" key="1">
    <source>
        <dbReference type="EMBL" id="KAI0089938.1"/>
    </source>
</evidence>
<proteinExistence type="predicted"/>
<reference evidence="1" key="1">
    <citation type="journal article" date="2021" name="Environ. Microbiol.">
        <title>Gene family expansions and transcriptome signatures uncover fungal adaptations to wood decay.</title>
        <authorList>
            <person name="Hage H."/>
            <person name="Miyauchi S."/>
            <person name="Viragh M."/>
            <person name="Drula E."/>
            <person name="Min B."/>
            <person name="Chaduli D."/>
            <person name="Navarro D."/>
            <person name="Favel A."/>
            <person name="Norest M."/>
            <person name="Lesage-Meessen L."/>
            <person name="Balint B."/>
            <person name="Merenyi Z."/>
            <person name="de Eugenio L."/>
            <person name="Morin E."/>
            <person name="Martinez A.T."/>
            <person name="Baldrian P."/>
            <person name="Stursova M."/>
            <person name="Martinez M.J."/>
            <person name="Novotny C."/>
            <person name="Magnuson J.K."/>
            <person name="Spatafora J.W."/>
            <person name="Maurice S."/>
            <person name="Pangilinan J."/>
            <person name="Andreopoulos W."/>
            <person name="LaButti K."/>
            <person name="Hundley H."/>
            <person name="Na H."/>
            <person name="Kuo A."/>
            <person name="Barry K."/>
            <person name="Lipzen A."/>
            <person name="Henrissat B."/>
            <person name="Riley R."/>
            <person name="Ahrendt S."/>
            <person name="Nagy L.G."/>
            <person name="Grigoriev I.V."/>
            <person name="Martin F."/>
            <person name="Rosso M.N."/>
        </authorList>
    </citation>
    <scope>NUCLEOTIDE SEQUENCE</scope>
    <source>
        <strain evidence="1">CBS 384.51</strain>
    </source>
</reference>
<accession>A0ACB8U6G7</accession>
<sequence length="559" mass="62994">MRKLLAEYEKWSDEGGCFRHVGYTIAWEENGEQYLLEHEGKTYDLDKLDAPPLVPPQYLTTTPWLDTYHEAPQPLPPDAFVKSNSVIRLTPDDPTLLSQLMRREIQVYMTISHSPPHPNICPFYGCVRDGNRATGLVLKKILHELPDKWCYVEPQRATPKLVILKGVKRGLDHLHNLGIIHNDINKANILLDDNLCPVIVDFNTALSEGEARGEHQGTPGWFRKNRVSRKENDTFALGLLAKWLDGWEEDPSRFIEPEEPCSWTEGYLAPKIIAAGAPSPSRLYNSILSRAFYSGARVTLLNSDSRYGLLEVPSHLLNAHINSVPTQSYDEYVQAWTKACEGLRSNEVDVIFFPISSGILSEDSHQLSNLRNIITSLPQNMRPRRMQPKLILFDTDSTISSRVELEKLEYILRTLVRDCWTPEIGGTVGGGRSLDENEDTAADSEALALQTNNVFSSFVLVQPGGWFSWGRLRLRWWHSMVATGPSFERTPCLVAPDDLIDLVLEPPAGDIADTTQGSLGRYRRESSSTGGLELLRLIAIQVTVLSIYTTYILVWNRSS</sequence>
<organism evidence="1 2">
    <name type="scientific">Irpex rosettiformis</name>
    <dbReference type="NCBI Taxonomy" id="378272"/>
    <lineage>
        <taxon>Eukaryota</taxon>
        <taxon>Fungi</taxon>
        <taxon>Dikarya</taxon>
        <taxon>Basidiomycota</taxon>
        <taxon>Agaricomycotina</taxon>
        <taxon>Agaricomycetes</taxon>
        <taxon>Polyporales</taxon>
        <taxon>Irpicaceae</taxon>
        <taxon>Irpex</taxon>
    </lineage>
</organism>
<comment type="caution">
    <text evidence="1">The sequence shown here is derived from an EMBL/GenBank/DDBJ whole genome shotgun (WGS) entry which is preliminary data.</text>
</comment>
<protein>
    <submittedName>
        <fullName evidence="1">Uncharacterized protein</fullName>
    </submittedName>
</protein>
<keyword evidence="2" id="KW-1185">Reference proteome</keyword>
<dbReference type="Proteomes" id="UP001055072">
    <property type="component" value="Unassembled WGS sequence"/>
</dbReference>